<dbReference type="SMART" id="SM00361">
    <property type="entry name" value="RRM_1"/>
    <property type="match status" value="3"/>
</dbReference>
<dbReference type="PANTHER" id="PTHR48039:SF5">
    <property type="entry name" value="RNA-BINDING PROTEIN 28"/>
    <property type="match status" value="1"/>
</dbReference>
<protein>
    <recommendedName>
        <fullName evidence="7">RRM domain-containing protein</fullName>
    </recommendedName>
</protein>
<feature type="compositionally biased region" description="Basic residues" evidence="6">
    <location>
        <begin position="233"/>
        <end position="244"/>
    </location>
</feature>
<accession>A0A7S0WGJ6</accession>
<evidence type="ECO:0000256" key="5">
    <source>
        <dbReference type="PROSITE-ProRule" id="PRU00176"/>
    </source>
</evidence>
<keyword evidence="2" id="KW-0677">Repeat</keyword>
<keyword evidence="4" id="KW-0539">Nucleus</keyword>
<dbReference type="AlphaFoldDB" id="A0A7S0WGJ6"/>
<dbReference type="Pfam" id="PF00076">
    <property type="entry name" value="RRM_1"/>
    <property type="match status" value="4"/>
</dbReference>
<feature type="compositionally biased region" description="Basic and acidic residues" evidence="6">
    <location>
        <begin position="835"/>
        <end position="858"/>
    </location>
</feature>
<dbReference type="SUPFAM" id="SSF54928">
    <property type="entry name" value="RNA-binding domain, RBD"/>
    <property type="match status" value="3"/>
</dbReference>
<feature type="domain" description="RRM" evidence="7">
    <location>
        <begin position="482"/>
        <end position="564"/>
    </location>
</feature>
<dbReference type="SMART" id="SM00360">
    <property type="entry name" value="RRM"/>
    <property type="match status" value="4"/>
</dbReference>
<sequence length="894" mass="98217">MGGVDDGDDGDAGASARANVMVFVRNLPYDCDDEKLEELFSNEFGPIKESWVVREKGSSTHRGFGYVKFALPEDARMACERSGKVEIDGRKLAIVLAKKKEAPVVTDKGGTEAKEAEEEKKKERARKAETVKRERVKKSAAGGALGPKDAPRTVVIGGLKIGGEIEGVDVDAALELARSVGKVESVTSPCPDDVMKLAKIREDGCTRGAVLAVYADEAAAREAVRKLHGVAPKSKKKKRAKRKNASADADDDEDKECIWARQLGGEGSKPKQWRVIVRNLAFTATVEAIREALSAAGFVWDINMPTDFHNKPKGFAFVTYTSKADADKAVSDCNGVSISGRQVAVDIAVSKSKYQASEAAPAEVTAAVEETQKDDPANDHGSGSDSDDSDDSDKTSSESEDEETQEKNMMSRLLGKVMSSDAPSTTKPERRAPIVEKKAPAAAEGGGNRTQSDDATKPGVEPAWQGAKGINADDEEQEAQNFTVFVRNLPLEANWEHLKEKMMKFGRVKSCRVVKDKATGKHKGTAFVDFVTSDAANAAVEASENETSGVYVAGRPITIALAVSKAEAADMMARQGSKFRNASKHRDNRNLYLAQEGDIHEASAAADGVSKSDIEKRRRSNEERQLKLKNPNFFVSRTRLSVRNIPPEIDPKTLKKMFYDAVKQRSTQAEPKILHAKLLYDNTKADENGKPRSKGMGFVEFSEHEHALNALRALNNNPLAFSSRARRPIVEFSIEDARAVRKLEIKAKHRDEQQKKRVATDGEKPRGAEQAAKRVAKKEGKSAPESSGPPKRDRPNDKKRERAPRDDRANKKAANNVRTDNNKAQPSDVPKVRQRAMDERKRDDRDAKRRRAAEDRDAKPKKKPHGQDKRDRTDDLIDNYFKANAVKANLGSWL</sequence>
<reference evidence="8" key="1">
    <citation type="submission" date="2021-01" db="EMBL/GenBank/DDBJ databases">
        <authorList>
            <person name="Corre E."/>
            <person name="Pelletier E."/>
            <person name="Niang G."/>
            <person name="Scheremetjew M."/>
            <person name="Finn R."/>
            <person name="Kale V."/>
            <person name="Holt S."/>
            <person name="Cochrane G."/>
            <person name="Meng A."/>
            <person name="Brown T."/>
            <person name="Cohen L."/>
        </authorList>
    </citation>
    <scope>NUCLEOTIDE SEQUENCE</scope>
    <source>
        <strain evidence="8">Clade-D-RCC1621</strain>
    </source>
</reference>
<evidence type="ECO:0000256" key="3">
    <source>
        <dbReference type="ARBA" id="ARBA00022884"/>
    </source>
</evidence>
<dbReference type="EMBL" id="HBFO01004054">
    <property type="protein sequence ID" value="CAD8811682.1"/>
    <property type="molecule type" value="Transcribed_RNA"/>
</dbReference>
<feature type="compositionally biased region" description="Basic and acidic residues" evidence="6">
    <location>
        <begin position="865"/>
        <end position="875"/>
    </location>
</feature>
<feature type="compositionally biased region" description="Basic and acidic residues" evidence="6">
    <location>
        <begin position="790"/>
        <end position="810"/>
    </location>
</feature>
<feature type="region of interest" description="Disordered" evidence="6">
    <location>
        <begin position="229"/>
        <end position="248"/>
    </location>
</feature>
<feature type="compositionally biased region" description="Basic and acidic residues" evidence="6">
    <location>
        <begin position="427"/>
        <end position="439"/>
    </location>
</feature>
<dbReference type="PANTHER" id="PTHR48039">
    <property type="entry name" value="RNA-BINDING MOTIF PROTEIN 14B"/>
    <property type="match status" value="1"/>
</dbReference>
<evidence type="ECO:0000256" key="4">
    <source>
        <dbReference type="ARBA" id="ARBA00023242"/>
    </source>
</evidence>
<feature type="domain" description="RRM" evidence="7">
    <location>
        <begin position="638"/>
        <end position="735"/>
    </location>
</feature>
<dbReference type="CDD" id="cd12415">
    <property type="entry name" value="RRM3_RBM28_like"/>
    <property type="match status" value="1"/>
</dbReference>
<evidence type="ECO:0000259" key="7">
    <source>
        <dbReference type="PROSITE" id="PS50102"/>
    </source>
</evidence>
<evidence type="ECO:0000256" key="1">
    <source>
        <dbReference type="ARBA" id="ARBA00004123"/>
    </source>
</evidence>
<feature type="region of interest" description="Disordered" evidence="6">
    <location>
        <begin position="107"/>
        <end position="147"/>
    </location>
</feature>
<feature type="domain" description="RRM" evidence="7">
    <location>
        <begin position="20"/>
        <end position="99"/>
    </location>
</feature>
<evidence type="ECO:0000313" key="8">
    <source>
        <dbReference type="EMBL" id="CAD8811682.1"/>
    </source>
</evidence>
<keyword evidence="3 5" id="KW-0694">RNA-binding</keyword>
<feature type="compositionally biased region" description="Basic and acidic residues" evidence="6">
    <location>
        <begin position="109"/>
        <end position="133"/>
    </location>
</feature>
<dbReference type="InterPro" id="IPR035979">
    <property type="entry name" value="RBD_domain_sf"/>
</dbReference>
<dbReference type="Gene3D" id="3.30.70.330">
    <property type="match status" value="4"/>
</dbReference>
<dbReference type="PROSITE" id="PS50102">
    <property type="entry name" value="RRM"/>
    <property type="match status" value="4"/>
</dbReference>
<name>A0A7S0WGJ6_9CHLO</name>
<feature type="compositionally biased region" description="Polar residues" evidence="6">
    <location>
        <begin position="816"/>
        <end position="825"/>
    </location>
</feature>
<feature type="compositionally biased region" description="Basic and acidic residues" evidence="6">
    <location>
        <begin position="745"/>
        <end position="767"/>
    </location>
</feature>
<dbReference type="CDD" id="cd12413">
    <property type="entry name" value="RRM1_RBM28_like"/>
    <property type="match status" value="1"/>
</dbReference>
<dbReference type="InterPro" id="IPR003954">
    <property type="entry name" value="RRM_euk-type"/>
</dbReference>
<dbReference type="InterPro" id="IPR000504">
    <property type="entry name" value="RRM_dom"/>
</dbReference>
<dbReference type="CDD" id="cd12414">
    <property type="entry name" value="RRM2_RBM28_like"/>
    <property type="match status" value="1"/>
</dbReference>
<dbReference type="CDD" id="cd12416">
    <property type="entry name" value="RRM4_RBM28_like"/>
    <property type="match status" value="1"/>
</dbReference>
<organism evidence="8">
    <name type="scientific">Ostreococcus mediterraneus</name>
    <dbReference type="NCBI Taxonomy" id="1486918"/>
    <lineage>
        <taxon>Eukaryota</taxon>
        <taxon>Viridiplantae</taxon>
        <taxon>Chlorophyta</taxon>
        <taxon>Mamiellophyceae</taxon>
        <taxon>Mamiellales</taxon>
        <taxon>Bathycoccaceae</taxon>
        <taxon>Ostreococcus</taxon>
    </lineage>
</organism>
<feature type="compositionally biased region" description="Low complexity" evidence="6">
    <location>
        <begin position="356"/>
        <end position="369"/>
    </location>
</feature>
<dbReference type="InterPro" id="IPR012677">
    <property type="entry name" value="Nucleotide-bd_a/b_plait_sf"/>
</dbReference>
<feature type="region of interest" description="Disordered" evidence="6">
    <location>
        <begin position="354"/>
        <end position="461"/>
    </location>
</feature>
<feature type="domain" description="RRM" evidence="7">
    <location>
        <begin position="273"/>
        <end position="350"/>
    </location>
</feature>
<dbReference type="GO" id="GO:0005634">
    <property type="term" value="C:nucleus"/>
    <property type="evidence" value="ECO:0007669"/>
    <property type="project" value="UniProtKB-SubCell"/>
</dbReference>
<evidence type="ECO:0000256" key="6">
    <source>
        <dbReference type="SAM" id="MobiDB-lite"/>
    </source>
</evidence>
<dbReference type="InterPro" id="IPR051945">
    <property type="entry name" value="RRM_MRD1_RNA_proc_ribogen"/>
</dbReference>
<proteinExistence type="predicted"/>
<dbReference type="FunFam" id="3.30.70.330:FF:000182">
    <property type="entry name" value="RNA-binding motif protein 28"/>
    <property type="match status" value="1"/>
</dbReference>
<gene>
    <name evidence="8" type="ORF">OMED0930_LOCUS2776</name>
</gene>
<evidence type="ECO:0000256" key="2">
    <source>
        <dbReference type="ARBA" id="ARBA00022737"/>
    </source>
</evidence>
<dbReference type="GO" id="GO:0003729">
    <property type="term" value="F:mRNA binding"/>
    <property type="evidence" value="ECO:0007669"/>
    <property type="project" value="TreeGrafter"/>
</dbReference>
<comment type="subcellular location">
    <subcellularLocation>
        <location evidence="1">Nucleus</location>
    </subcellularLocation>
</comment>
<feature type="region of interest" description="Disordered" evidence="6">
    <location>
        <begin position="745"/>
        <end position="875"/>
    </location>
</feature>